<gene>
    <name evidence="9" type="ORF">NWP17_01595</name>
</gene>
<dbReference type="PROSITE" id="PS00136">
    <property type="entry name" value="SUBTILASE_ASP"/>
    <property type="match status" value="1"/>
</dbReference>
<feature type="active site" description="Charge relay system" evidence="5 6">
    <location>
        <position position="339"/>
    </location>
</feature>
<dbReference type="PANTHER" id="PTHR43399">
    <property type="entry name" value="SUBTILISIN-RELATED"/>
    <property type="match status" value="1"/>
</dbReference>
<dbReference type="PROSITE" id="PS00138">
    <property type="entry name" value="SUBTILASE_SER"/>
    <property type="match status" value="1"/>
</dbReference>
<dbReference type="InterPro" id="IPR022398">
    <property type="entry name" value="Peptidase_S8_His-AS"/>
</dbReference>
<dbReference type="Gene3D" id="3.40.50.200">
    <property type="entry name" value="Peptidase S8/S53 domain"/>
    <property type="match status" value="1"/>
</dbReference>
<dbReference type="CDD" id="cd07473">
    <property type="entry name" value="Peptidases_S8_Subtilisin_like"/>
    <property type="match status" value="1"/>
</dbReference>
<evidence type="ECO:0000259" key="8">
    <source>
        <dbReference type="Pfam" id="PF00082"/>
    </source>
</evidence>
<dbReference type="Proteomes" id="UP001159387">
    <property type="component" value="Unassembled WGS sequence"/>
</dbReference>
<dbReference type="EMBL" id="JANQDH010000012">
    <property type="protein sequence ID" value="MDH6059147.1"/>
    <property type="molecule type" value="Genomic_DNA"/>
</dbReference>
<dbReference type="InterPro" id="IPR015500">
    <property type="entry name" value="Peptidase_S8_subtilisin-rel"/>
</dbReference>
<keyword evidence="3 6" id="KW-0378">Hydrolase</keyword>
<dbReference type="RefSeq" id="WP_280653163.1">
    <property type="nucleotide sequence ID" value="NZ_JANQDH010000012.1"/>
</dbReference>
<dbReference type="PROSITE" id="PS51892">
    <property type="entry name" value="SUBTILASE"/>
    <property type="match status" value="1"/>
</dbReference>
<reference evidence="9 10" key="1">
    <citation type="journal article" date="2023" name="J. Phycol.">
        <title>Chrysosporum ovalisporum is synonymous with the true-branching cyanobacterium Umezakia natans (Nostocales/Aphanizomenonaceae).</title>
        <authorList>
            <person name="McGregor G.B."/>
            <person name="Sendall B.C."/>
            <person name="Niiyama Y."/>
            <person name="Tuji A."/>
            <person name="Willis A."/>
        </authorList>
    </citation>
    <scope>NUCLEOTIDE SEQUENCE [LARGE SCALE GENOMIC DNA]</scope>
    <source>
        <strain evidence="9 10">ANA360D</strain>
    </source>
</reference>
<sequence>MPNNINENININENSFPHNSLYTNPISSLDTFSIDNNHSLSLNSHSSLNPDCDLTAISVRTPNYNNDSGYGLVNAGAAVARVANHNTIPDVPDLSGRNNWGVNLIKAPSAWAQGYTGEGVIIAVLDTGVDYNHRDLNDNIWTNTGEIPGNGIDDDGNGYIDDLQGWNFTDDNNNIRDINGHGTHVAGTIAAENNGFGITGIAHNAKIMPVKVLNDKGSGNTRSLARGIYYAVNNGAKVINLSLGSNSPNSTLEAAIEYASKQGAVVVMAAGNSSYLAPGYPAQYANKWGLAVGAVDSNNQMADFSNKAGINPLSYVTAPGVSIYSTVTKGKYAKYSGTSMATPHVAGVVALMLNANPNLTDAEIRQMIIETAGNSTPIATSSFFNIGPVVSQAIAETVYNSTSTTAINFELPASNWPFTSLIFPQNSSLNPGTQTQFRYDHRDYRIFNSDDIDKNNQYFTNIELTDIEKILNQLQQQIEDFKRFFPSF</sequence>
<comment type="caution">
    <text evidence="9">The sequence shown here is derived from an EMBL/GenBank/DDBJ whole genome shotgun (WGS) entry which is preliminary data.</text>
</comment>
<evidence type="ECO:0000256" key="4">
    <source>
        <dbReference type="ARBA" id="ARBA00022825"/>
    </source>
</evidence>
<feature type="active site" description="Charge relay system" evidence="5 6">
    <location>
        <position position="126"/>
    </location>
</feature>
<dbReference type="InterPro" id="IPR051048">
    <property type="entry name" value="Peptidase_S8/S53_subtilisin"/>
</dbReference>
<accession>A0AA43GQU2</accession>
<dbReference type="InterPro" id="IPR023827">
    <property type="entry name" value="Peptidase_S8_Asp-AS"/>
</dbReference>
<evidence type="ECO:0000256" key="5">
    <source>
        <dbReference type="PIRSR" id="PIRSR615500-1"/>
    </source>
</evidence>
<proteinExistence type="inferred from homology"/>
<dbReference type="SUPFAM" id="SSF52743">
    <property type="entry name" value="Subtilisin-like"/>
    <property type="match status" value="1"/>
</dbReference>
<dbReference type="PRINTS" id="PR00723">
    <property type="entry name" value="SUBTILISIN"/>
</dbReference>
<protein>
    <submittedName>
        <fullName evidence="9">S8 family serine peptidase</fullName>
    </submittedName>
</protein>
<dbReference type="InterPro" id="IPR000209">
    <property type="entry name" value="Peptidase_S8/S53_dom"/>
</dbReference>
<dbReference type="AlphaFoldDB" id="A0AA43GQU2"/>
<dbReference type="Pfam" id="PF00082">
    <property type="entry name" value="Peptidase_S8"/>
    <property type="match status" value="1"/>
</dbReference>
<evidence type="ECO:0000313" key="9">
    <source>
        <dbReference type="EMBL" id="MDH6059147.1"/>
    </source>
</evidence>
<dbReference type="GO" id="GO:0006508">
    <property type="term" value="P:proteolysis"/>
    <property type="evidence" value="ECO:0007669"/>
    <property type="project" value="UniProtKB-KW"/>
</dbReference>
<dbReference type="InterPro" id="IPR034204">
    <property type="entry name" value="PfSUB1-like_cat_dom"/>
</dbReference>
<evidence type="ECO:0000313" key="10">
    <source>
        <dbReference type="Proteomes" id="UP001159387"/>
    </source>
</evidence>
<keyword evidence="2 6" id="KW-0645">Protease</keyword>
<keyword evidence="4 6" id="KW-0720">Serine protease</keyword>
<feature type="domain" description="Peptidase S8/S53" evidence="8">
    <location>
        <begin position="117"/>
        <end position="377"/>
    </location>
</feature>
<dbReference type="InterPro" id="IPR036852">
    <property type="entry name" value="Peptidase_S8/S53_dom_sf"/>
</dbReference>
<organism evidence="9 10">
    <name type="scientific">Chrysosporum bergii ANA360D</name>
    <dbReference type="NCBI Taxonomy" id="617107"/>
    <lineage>
        <taxon>Bacteria</taxon>
        <taxon>Bacillati</taxon>
        <taxon>Cyanobacteriota</taxon>
        <taxon>Cyanophyceae</taxon>
        <taxon>Nostocales</taxon>
        <taxon>Nodulariaceae</taxon>
        <taxon>Chrysosporum</taxon>
    </lineage>
</organism>
<name>A0AA43GQU2_9CYAN</name>
<dbReference type="InterPro" id="IPR023828">
    <property type="entry name" value="Peptidase_S8_Ser-AS"/>
</dbReference>
<evidence type="ECO:0000256" key="7">
    <source>
        <dbReference type="RuleBase" id="RU003355"/>
    </source>
</evidence>
<evidence type="ECO:0000256" key="1">
    <source>
        <dbReference type="ARBA" id="ARBA00011073"/>
    </source>
</evidence>
<evidence type="ECO:0000256" key="2">
    <source>
        <dbReference type="ARBA" id="ARBA00022670"/>
    </source>
</evidence>
<keyword evidence="10" id="KW-1185">Reference proteome</keyword>
<comment type="similarity">
    <text evidence="1 6 7">Belongs to the peptidase S8 family.</text>
</comment>
<dbReference type="GO" id="GO:0004252">
    <property type="term" value="F:serine-type endopeptidase activity"/>
    <property type="evidence" value="ECO:0007669"/>
    <property type="project" value="UniProtKB-UniRule"/>
</dbReference>
<evidence type="ECO:0000256" key="6">
    <source>
        <dbReference type="PROSITE-ProRule" id="PRU01240"/>
    </source>
</evidence>
<dbReference type="PANTHER" id="PTHR43399:SF4">
    <property type="entry name" value="CELL WALL-ASSOCIATED PROTEASE"/>
    <property type="match status" value="1"/>
</dbReference>
<evidence type="ECO:0000256" key="3">
    <source>
        <dbReference type="ARBA" id="ARBA00022801"/>
    </source>
</evidence>
<dbReference type="PROSITE" id="PS00137">
    <property type="entry name" value="SUBTILASE_HIS"/>
    <property type="match status" value="1"/>
</dbReference>
<feature type="active site" description="Charge relay system" evidence="5 6">
    <location>
        <position position="181"/>
    </location>
</feature>